<accession>A0A840UYE6</accession>
<reference evidence="2 3" key="1">
    <citation type="submission" date="2020-08" db="EMBL/GenBank/DDBJ databases">
        <title>Genomic Encyclopedia of Type Strains, Phase IV (KMG-IV): sequencing the most valuable type-strain genomes for metagenomic binning, comparative biology and taxonomic classification.</title>
        <authorList>
            <person name="Goeker M."/>
        </authorList>
    </citation>
    <scope>NUCLEOTIDE SEQUENCE [LARGE SCALE GENOMIC DNA]</scope>
    <source>
        <strain evidence="2 3">DSM 24661</strain>
    </source>
</reference>
<keyword evidence="3" id="KW-1185">Reference proteome</keyword>
<dbReference type="Proteomes" id="UP000559117">
    <property type="component" value="Unassembled WGS sequence"/>
</dbReference>
<keyword evidence="1" id="KW-1133">Transmembrane helix</keyword>
<evidence type="ECO:0000313" key="2">
    <source>
        <dbReference type="EMBL" id="MBB5337395.1"/>
    </source>
</evidence>
<dbReference type="AlphaFoldDB" id="A0A840UYE6"/>
<feature type="transmembrane region" description="Helical" evidence="1">
    <location>
        <begin position="6"/>
        <end position="24"/>
    </location>
</feature>
<evidence type="ECO:0000313" key="3">
    <source>
        <dbReference type="Proteomes" id="UP000559117"/>
    </source>
</evidence>
<dbReference type="EMBL" id="JACHFH010000046">
    <property type="protein sequence ID" value="MBB5337395.1"/>
    <property type="molecule type" value="Genomic_DNA"/>
</dbReference>
<keyword evidence="1" id="KW-0472">Membrane</keyword>
<name>A0A840UYE6_9FIRM</name>
<protein>
    <submittedName>
        <fullName evidence="2">Uncharacterized protein</fullName>
    </submittedName>
</protein>
<keyword evidence="1" id="KW-0812">Transmembrane</keyword>
<proteinExistence type="predicted"/>
<gene>
    <name evidence="2" type="ORF">HNR32_002556</name>
</gene>
<comment type="caution">
    <text evidence="2">The sequence shown here is derived from an EMBL/GenBank/DDBJ whole genome shotgun (WGS) entry which is preliminary data.</text>
</comment>
<organism evidence="2 3">
    <name type="scientific">Pectinatus brassicae</name>
    <dbReference type="NCBI Taxonomy" id="862415"/>
    <lineage>
        <taxon>Bacteria</taxon>
        <taxon>Bacillati</taxon>
        <taxon>Bacillota</taxon>
        <taxon>Negativicutes</taxon>
        <taxon>Selenomonadales</taxon>
        <taxon>Selenomonadaceae</taxon>
        <taxon>Pectinatus</taxon>
    </lineage>
</organism>
<sequence length="27" mass="3151">MTYIMAWGNILMEYLLITLAIQICQFG</sequence>
<evidence type="ECO:0000256" key="1">
    <source>
        <dbReference type="SAM" id="Phobius"/>
    </source>
</evidence>